<evidence type="ECO:0000313" key="4">
    <source>
        <dbReference type="EMBL" id="GAG81654.1"/>
    </source>
</evidence>
<feature type="transmembrane region" description="Helical" evidence="3">
    <location>
        <begin position="70"/>
        <end position="91"/>
    </location>
</feature>
<keyword evidence="3" id="KW-1133">Transmembrane helix</keyword>
<dbReference type="Pfam" id="PF04375">
    <property type="entry name" value="HemX"/>
    <property type="match status" value="1"/>
</dbReference>
<evidence type="ECO:0000256" key="2">
    <source>
        <dbReference type="SAM" id="MobiDB-lite"/>
    </source>
</evidence>
<feature type="compositionally biased region" description="Acidic residues" evidence="2">
    <location>
        <begin position="286"/>
        <end position="298"/>
    </location>
</feature>
<reference evidence="4" key="1">
    <citation type="journal article" date="2014" name="Front. Microbiol.">
        <title>High frequency of phylogenetically diverse reductive dehalogenase-homologous genes in deep subseafloor sedimentary metagenomes.</title>
        <authorList>
            <person name="Kawai M."/>
            <person name="Futagami T."/>
            <person name="Toyoda A."/>
            <person name="Takaki Y."/>
            <person name="Nishi S."/>
            <person name="Hori S."/>
            <person name="Arai W."/>
            <person name="Tsubouchi T."/>
            <person name="Morono Y."/>
            <person name="Uchiyama I."/>
            <person name="Ito T."/>
            <person name="Fujiyama A."/>
            <person name="Inagaki F."/>
            <person name="Takami H."/>
        </authorList>
    </citation>
    <scope>NUCLEOTIDE SEQUENCE</scope>
    <source>
        <strain evidence="4">Expedition CK06-06</strain>
    </source>
</reference>
<evidence type="ECO:0000256" key="1">
    <source>
        <dbReference type="SAM" id="Coils"/>
    </source>
</evidence>
<feature type="coiled-coil region" evidence="1">
    <location>
        <begin position="105"/>
        <end position="149"/>
    </location>
</feature>
<feature type="region of interest" description="Disordered" evidence="2">
    <location>
        <begin position="1"/>
        <end position="69"/>
    </location>
</feature>
<protein>
    <recommendedName>
        <fullName evidence="5">HemX protein</fullName>
    </recommendedName>
</protein>
<name>X1AI04_9ZZZZ</name>
<dbReference type="InterPro" id="IPR007470">
    <property type="entry name" value="HemX"/>
</dbReference>
<feature type="non-terminal residue" evidence="4">
    <location>
        <position position="1"/>
    </location>
</feature>
<dbReference type="PANTHER" id="PTHR38043">
    <property type="entry name" value="PROTEIN HEMX"/>
    <property type="match status" value="1"/>
</dbReference>
<dbReference type="EMBL" id="BART01017761">
    <property type="protein sequence ID" value="GAG81654.1"/>
    <property type="molecule type" value="Genomic_DNA"/>
</dbReference>
<dbReference type="AlphaFoldDB" id="X1AI04"/>
<accession>X1AI04</accession>
<feature type="region of interest" description="Disordered" evidence="2">
    <location>
        <begin position="273"/>
        <end position="298"/>
    </location>
</feature>
<gene>
    <name evidence="4" type="ORF">S01H4_33702</name>
</gene>
<organism evidence="4">
    <name type="scientific">marine sediment metagenome</name>
    <dbReference type="NCBI Taxonomy" id="412755"/>
    <lineage>
        <taxon>unclassified sequences</taxon>
        <taxon>metagenomes</taxon>
        <taxon>ecological metagenomes</taxon>
    </lineage>
</organism>
<dbReference type="PANTHER" id="PTHR38043:SF1">
    <property type="entry name" value="PROTEIN HEMX"/>
    <property type="match status" value="1"/>
</dbReference>
<evidence type="ECO:0000256" key="3">
    <source>
        <dbReference type="SAM" id="Phobius"/>
    </source>
</evidence>
<comment type="caution">
    <text evidence="4">The sequence shown here is derived from an EMBL/GenBank/DDBJ whole genome shotgun (WGS) entry which is preliminary data.</text>
</comment>
<evidence type="ECO:0008006" key="5">
    <source>
        <dbReference type="Google" id="ProtNLM"/>
    </source>
</evidence>
<proteinExistence type="predicted"/>
<keyword evidence="3" id="KW-0812">Transmembrane</keyword>
<feature type="non-terminal residue" evidence="4">
    <location>
        <position position="298"/>
    </location>
</feature>
<keyword evidence="3" id="KW-0472">Membrane</keyword>
<keyword evidence="1" id="KW-0175">Coiled coil</keyword>
<sequence length="298" mass="31822">NLNTEAAMTADKDKSISDSPPQGDDVQEPSSDSVQDVEPVVVTDDAVDGGDKADSQTAAPPRPHTESGRGVGTIALILAVVACIATVYMWYRFDVQARHQQEISAANLAGDLKAVTESARALEKQQDVLSAAQQKLDASQDELGKLIQEKLESSVSTLREQQEALAGSVSKIYESMDRSIDSWALEEVEQLLRMANQSVSLAGDIKGGIIGLELADKRLTELGNPELLEVRRLIAGELGQLKAVNQADLPGIAFRLAGIIATVDKLPLVNEPDRPVAAGSSQPAPDAEENMWMEAGQD</sequence>